<dbReference type="Gene3D" id="3.30.450.20">
    <property type="entry name" value="PAS domain"/>
    <property type="match status" value="1"/>
</dbReference>
<dbReference type="InterPro" id="IPR036097">
    <property type="entry name" value="HisK_dim/P_sf"/>
</dbReference>
<evidence type="ECO:0000313" key="5">
    <source>
        <dbReference type="Proteomes" id="UP001319080"/>
    </source>
</evidence>
<dbReference type="SUPFAM" id="SSF55785">
    <property type="entry name" value="PYP-like sensor domain (PAS domain)"/>
    <property type="match status" value="1"/>
</dbReference>
<accession>A0AAP2DWV1</accession>
<sequence length="251" mass="28223">MQIQSTDLFVPGKLMESIIPLLVDGLLVLNTDNCIEIGNDISLKLLGFSSPSELKGKHIRSLYAYPGNAEKIIWLMGMNSHLYNCEDTFITRHGQSFICSYSCLQFRNPDGITFSKIILLRDLTDKMIAEQKIAVYTRRLNASTVPDHLKYLTSHELNAPLQAIYNLILWLQEDTGLSLSEGSINIDILKDRVTRFGLLINDILKYSTVGQSAINTSAVNVYTVVKDVTDLLSHHLIGSEVPSRDSHYSRY</sequence>
<comment type="caution">
    <text evidence="4">The sequence shown here is derived from an EMBL/GenBank/DDBJ whole genome shotgun (WGS) entry which is preliminary data.</text>
</comment>
<organism evidence="4 5">
    <name type="scientific">Dawidia cretensis</name>
    <dbReference type="NCBI Taxonomy" id="2782350"/>
    <lineage>
        <taxon>Bacteria</taxon>
        <taxon>Pseudomonadati</taxon>
        <taxon>Bacteroidota</taxon>
        <taxon>Cytophagia</taxon>
        <taxon>Cytophagales</taxon>
        <taxon>Chryseotaleaceae</taxon>
        <taxon>Dawidia</taxon>
    </lineage>
</organism>
<dbReference type="Proteomes" id="UP001319080">
    <property type="component" value="Unassembled WGS sequence"/>
</dbReference>
<comment type="catalytic activity">
    <reaction evidence="1">
        <text>ATP + protein L-histidine = ADP + protein N-phospho-L-histidine.</text>
        <dbReference type="EC" id="2.7.13.3"/>
    </reaction>
</comment>
<dbReference type="InterPro" id="IPR035965">
    <property type="entry name" value="PAS-like_dom_sf"/>
</dbReference>
<feature type="domain" description="PAS" evidence="3">
    <location>
        <begin position="24"/>
        <end position="125"/>
    </location>
</feature>
<dbReference type="Gene3D" id="1.10.287.130">
    <property type="match status" value="1"/>
</dbReference>
<reference evidence="4 5" key="1">
    <citation type="submission" date="2021-05" db="EMBL/GenBank/DDBJ databases">
        <title>A Polyphasic approach of four new species of the genus Ohtaekwangia: Ohtaekwangia histidinii sp. nov., Ohtaekwangia cretensis sp. nov., Ohtaekwangia indiensis sp. nov., Ohtaekwangia reichenbachii sp. nov. from diverse environment.</title>
        <authorList>
            <person name="Octaviana S."/>
        </authorList>
    </citation>
    <scope>NUCLEOTIDE SEQUENCE [LARGE SCALE GENOMIC DNA]</scope>
    <source>
        <strain evidence="4 5">PWU5</strain>
    </source>
</reference>
<evidence type="ECO:0000256" key="1">
    <source>
        <dbReference type="ARBA" id="ARBA00000085"/>
    </source>
</evidence>
<name>A0AAP2DWV1_9BACT</name>
<evidence type="ECO:0000256" key="2">
    <source>
        <dbReference type="ARBA" id="ARBA00012438"/>
    </source>
</evidence>
<dbReference type="Pfam" id="PF13426">
    <property type="entry name" value="PAS_9"/>
    <property type="match status" value="1"/>
</dbReference>
<dbReference type="EMBL" id="JAHESE010000009">
    <property type="protein sequence ID" value="MBT1708820.1"/>
    <property type="molecule type" value="Genomic_DNA"/>
</dbReference>
<dbReference type="AlphaFoldDB" id="A0AAP2DWV1"/>
<keyword evidence="5" id="KW-1185">Reference proteome</keyword>
<gene>
    <name evidence="4" type="ORF">KK062_11325</name>
</gene>
<protein>
    <recommendedName>
        <fullName evidence="2">histidine kinase</fullName>
        <ecNumber evidence="2">2.7.13.3</ecNumber>
    </recommendedName>
</protein>
<dbReference type="GO" id="GO:0000155">
    <property type="term" value="F:phosphorelay sensor kinase activity"/>
    <property type="evidence" value="ECO:0007669"/>
    <property type="project" value="InterPro"/>
</dbReference>
<evidence type="ECO:0000259" key="3">
    <source>
        <dbReference type="Pfam" id="PF13426"/>
    </source>
</evidence>
<dbReference type="InterPro" id="IPR003661">
    <property type="entry name" value="HisK_dim/P_dom"/>
</dbReference>
<dbReference type="InterPro" id="IPR000014">
    <property type="entry name" value="PAS"/>
</dbReference>
<evidence type="ECO:0000313" key="4">
    <source>
        <dbReference type="EMBL" id="MBT1708820.1"/>
    </source>
</evidence>
<dbReference type="SUPFAM" id="SSF47384">
    <property type="entry name" value="Homodimeric domain of signal transducing histidine kinase"/>
    <property type="match status" value="1"/>
</dbReference>
<dbReference type="CDD" id="cd00082">
    <property type="entry name" value="HisKA"/>
    <property type="match status" value="1"/>
</dbReference>
<proteinExistence type="predicted"/>
<dbReference type="EC" id="2.7.13.3" evidence="2"/>